<reference evidence="3" key="1">
    <citation type="submission" date="2016-11" db="EMBL/GenBank/DDBJ databases">
        <authorList>
            <person name="Varghese N."/>
            <person name="Submissions S."/>
        </authorList>
    </citation>
    <scope>NUCLEOTIDE SEQUENCE [LARGE SCALE GENOMIC DNA]</scope>
    <source>
        <strain evidence="3">DSM 17539</strain>
    </source>
</reference>
<evidence type="ECO:0000313" key="3">
    <source>
        <dbReference type="Proteomes" id="UP000184406"/>
    </source>
</evidence>
<dbReference type="Proteomes" id="UP000184406">
    <property type="component" value="Unassembled WGS sequence"/>
</dbReference>
<dbReference type="EMBL" id="FQUX01000001">
    <property type="protein sequence ID" value="SHE40725.1"/>
    <property type="molecule type" value="Genomic_DNA"/>
</dbReference>
<dbReference type="Pfam" id="PF13088">
    <property type="entry name" value="BNR_2"/>
    <property type="match status" value="1"/>
</dbReference>
<dbReference type="RefSeq" id="WP_084532440.1">
    <property type="nucleotide sequence ID" value="NZ_FQUX01000001.1"/>
</dbReference>
<dbReference type="PANTHER" id="PTHR43752:SF2">
    <property type="entry name" value="BNR_ASP-BOX REPEAT FAMILY PROTEIN"/>
    <property type="match status" value="1"/>
</dbReference>
<accession>A0A1M4T8G5</accession>
<evidence type="ECO:0000259" key="1">
    <source>
        <dbReference type="Pfam" id="PF13088"/>
    </source>
</evidence>
<name>A0A1M4T8G5_9FLAO</name>
<evidence type="ECO:0000313" key="2">
    <source>
        <dbReference type="EMBL" id="SHE40725.1"/>
    </source>
</evidence>
<keyword evidence="3" id="KW-1185">Reference proteome</keyword>
<dbReference type="OrthoDB" id="41724at2"/>
<dbReference type="SUPFAM" id="SSF50939">
    <property type="entry name" value="Sialidases"/>
    <property type="match status" value="1"/>
</dbReference>
<dbReference type="Gene3D" id="2.120.10.10">
    <property type="match status" value="1"/>
</dbReference>
<proteinExistence type="predicted"/>
<organism evidence="2 3">
    <name type="scientific">Arenibacter palladensis</name>
    <dbReference type="NCBI Taxonomy" id="237373"/>
    <lineage>
        <taxon>Bacteria</taxon>
        <taxon>Pseudomonadati</taxon>
        <taxon>Bacteroidota</taxon>
        <taxon>Flavobacteriia</taxon>
        <taxon>Flavobacteriales</taxon>
        <taxon>Flavobacteriaceae</taxon>
        <taxon>Arenibacter</taxon>
    </lineage>
</organism>
<gene>
    <name evidence="2" type="ORF">SAMN03080594_101179</name>
</gene>
<dbReference type="CDD" id="cd15482">
    <property type="entry name" value="Sialidase_non-viral"/>
    <property type="match status" value="1"/>
</dbReference>
<dbReference type="PANTHER" id="PTHR43752">
    <property type="entry name" value="BNR/ASP-BOX REPEAT FAMILY PROTEIN"/>
    <property type="match status" value="1"/>
</dbReference>
<feature type="domain" description="Sialidase" evidence="1">
    <location>
        <begin position="83"/>
        <end position="367"/>
    </location>
</feature>
<dbReference type="AlphaFoldDB" id="A0A1M4T8G5"/>
<protein>
    <submittedName>
        <fullName evidence="2">Predicted neuraminidase (Sialidase)</fullName>
    </submittedName>
</protein>
<dbReference type="InterPro" id="IPR036278">
    <property type="entry name" value="Sialidase_sf"/>
</dbReference>
<dbReference type="PROSITE" id="PS51257">
    <property type="entry name" value="PROKAR_LIPOPROTEIN"/>
    <property type="match status" value="1"/>
</dbReference>
<sequence>MKSIHYFLTALTFIIFSCKSKTEKTATTEELKSGSDITGNFTLPPLSQPGQGAYLSGELIYPLDNKPTPECHASTIVETPTGLVSAFFAGTHEKNPDVGIRVSRMVDGKWTWPEEVVNGVQNDTLRYPLWNPVLFQPAEGPLLLFYKEGPDPRTWWGMLMTSSDGGITWSKPEKMGTDEKIGHLLGPVKNKPIQLEDGTIISPSSTEIKLEDGDVDWMVHFEISKDNGKNWEVVGPINDGKEFDAIQPSILTYPNGKMQVLCRTRQNVISQSWSEDQGQTWSKMTATELPNPNSGTDAVTLKDNRQLLIYNHTTKEGEEPKGRNMINLAISDDGINWKPVMTLENVPAESGYSYPAIIQTADGLVHITYTYVRQSVKHVVIDPKQL</sequence>
<dbReference type="InterPro" id="IPR011040">
    <property type="entry name" value="Sialidase"/>
</dbReference>